<name>L0FVR6_ECHVK</name>
<organism evidence="1 2">
    <name type="scientific">Echinicola vietnamensis (strain DSM 17526 / LMG 23754 / KMM 6221)</name>
    <dbReference type="NCBI Taxonomy" id="926556"/>
    <lineage>
        <taxon>Bacteria</taxon>
        <taxon>Pseudomonadati</taxon>
        <taxon>Bacteroidota</taxon>
        <taxon>Cytophagia</taxon>
        <taxon>Cytophagales</taxon>
        <taxon>Cyclobacteriaceae</taxon>
        <taxon>Echinicola</taxon>
    </lineage>
</organism>
<evidence type="ECO:0000313" key="1">
    <source>
        <dbReference type="EMBL" id="AGA77984.1"/>
    </source>
</evidence>
<dbReference type="EMBL" id="CP003346">
    <property type="protein sequence ID" value="AGA77984.1"/>
    <property type="molecule type" value="Genomic_DNA"/>
</dbReference>
<evidence type="ECO:0000313" key="2">
    <source>
        <dbReference type="Proteomes" id="UP000010796"/>
    </source>
</evidence>
<dbReference type="Proteomes" id="UP000010796">
    <property type="component" value="Chromosome"/>
</dbReference>
<sequence length="46" mass="5078">MANPCSYLLSAAYMTLNIYDAHAFGHEEDFSANLGFIQSTDEIASF</sequence>
<dbReference type="KEGG" id="evi:Echvi_1719"/>
<protein>
    <submittedName>
        <fullName evidence="1">Uncharacterized protein</fullName>
    </submittedName>
</protein>
<reference evidence="2" key="1">
    <citation type="submission" date="2012-02" db="EMBL/GenBank/DDBJ databases">
        <title>The complete genome of Echinicola vietnamensis DSM 17526.</title>
        <authorList>
            <person name="Lucas S."/>
            <person name="Copeland A."/>
            <person name="Lapidus A."/>
            <person name="Glavina del Rio T."/>
            <person name="Dalin E."/>
            <person name="Tice H."/>
            <person name="Bruce D."/>
            <person name="Goodwin L."/>
            <person name="Pitluck S."/>
            <person name="Peters L."/>
            <person name="Ovchinnikova G."/>
            <person name="Teshima H."/>
            <person name="Kyrpides N."/>
            <person name="Mavromatis K."/>
            <person name="Ivanova N."/>
            <person name="Brettin T."/>
            <person name="Detter J.C."/>
            <person name="Han C."/>
            <person name="Larimer F."/>
            <person name="Land M."/>
            <person name="Hauser L."/>
            <person name="Markowitz V."/>
            <person name="Cheng J.-F."/>
            <person name="Hugenholtz P."/>
            <person name="Woyke T."/>
            <person name="Wu D."/>
            <person name="Brambilla E."/>
            <person name="Klenk H.-P."/>
            <person name="Eisen J.A."/>
        </authorList>
    </citation>
    <scope>NUCLEOTIDE SEQUENCE [LARGE SCALE GENOMIC DNA]</scope>
    <source>
        <strain evidence="2">DSM 17526 / LMG 23754 / KMM 6221</strain>
    </source>
</reference>
<gene>
    <name evidence="1" type="ordered locus">Echvi_1719</name>
</gene>
<dbReference type="AlphaFoldDB" id="L0FVR6"/>
<proteinExistence type="predicted"/>
<keyword evidence="2" id="KW-1185">Reference proteome</keyword>
<dbReference type="HOGENOM" id="CLU_207747_0_0_10"/>
<accession>L0FVR6</accession>